<comment type="caution">
    <text evidence="1">The sequence shown here is derived from an EMBL/GenBank/DDBJ whole genome shotgun (WGS) entry which is preliminary data.</text>
</comment>
<keyword evidence="2" id="KW-1185">Reference proteome</keyword>
<evidence type="ECO:0000313" key="2">
    <source>
        <dbReference type="Proteomes" id="UP001359559"/>
    </source>
</evidence>
<name>A0AAN9KM96_CLITE</name>
<sequence length="142" mass="16119">MRSSTSSRSNRSQDHYAGYEEISTLYPLLIISWEGVDPFKVVVNGKVTDPPDYEGEDFATDPRVGTVFSGGIATCSHHFLRSWSHFSLMGYGNHFTRNDLGLRDLQKRRSGFGRIVALEDLVKRASVTVMFEPVFGREKWIQ</sequence>
<accession>A0AAN9KM96</accession>
<gene>
    <name evidence="1" type="ORF">RJT34_04557</name>
</gene>
<protein>
    <submittedName>
        <fullName evidence="1">Uncharacterized protein</fullName>
    </submittedName>
</protein>
<evidence type="ECO:0000313" key="1">
    <source>
        <dbReference type="EMBL" id="KAK7319829.1"/>
    </source>
</evidence>
<reference evidence="1 2" key="1">
    <citation type="submission" date="2024-01" db="EMBL/GenBank/DDBJ databases">
        <title>The genomes of 5 underutilized Papilionoideae crops provide insights into root nodulation and disease resistance.</title>
        <authorList>
            <person name="Yuan L."/>
        </authorList>
    </citation>
    <scope>NUCLEOTIDE SEQUENCE [LARGE SCALE GENOMIC DNA]</scope>
    <source>
        <strain evidence="1">LY-2023</strain>
        <tissue evidence="1">Leaf</tissue>
    </source>
</reference>
<proteinExistence type="predicted"/>
<organism evidence="1 2">
    <name type="scientific">Clitoria ternatea</name>
    <name type="common">Butterfly pea</name>
    <dbReference type="NCBI Taxonomy" id="43366"/>
    <lineage>
        <taxon>Eukaryota</taxon>
        <taxon>Viridiplantae</taxon>
        <taxon>Streptophyta</taxon>
        <taxon>Embryophyta</taxon>
        <taxon>Tracheophyta</taxon>
        <taxon>Spermatophyta</taxon>
        <taxon>Magnoliopsida</taxon>
        <taxon>eudicotyledons</taxon>
        <taxon>Gunneridae</taxon>
        <taxon>Pentapetalae</taxon>
        <taxon>rosids</taxon>
        <taxon>fabids</taxon>
        <taxon>Fabales</taxon>
        <taxon>Fabaceae</taxon>
        <taxon>Papilionoideae</taxon>
        <taxon>50 kb inversion clade</taxon>
        <taxon>NPAAA clade</taxon>
        <taxon>indigoferoid/millettioid clade</taxon>
        <taxon>Phaseoleae</taxon>
        <taxon>Clitoria</taxon>
    </lineage>
</organism>
<dbReference type="EMBL" id="JAYKXN010000001">
    <property type="protein sequence ID" value="KAK7319829.1"/>
    <property type="molecule type" value="Genomic_DNA"/>
</dbReference>
<dbReference type="Proteomes" id="UP001359559">
    <property type="component" value="Unassembled WGS sequence"/>
</dbReference>
<dbReference type="AlphaFoldDB" id="A0AAN9KM96"/>